<keyword evidence="2" id="KW-1185">Reference proteome</keyword>
<dbReference type="Proteomes" id="UP001630127">
    <property type="component" value="Unassembled WGS sequence"/>
</dbReference>
<reference evidence="1 2" key="1">
    <citation type="submission" date="2024-11" db="EMBL/GenBank/DDBJ databases">
        <title>A near-complete genome assembly of Cinchona calisaya.</title>
        <authorList>
            <person name="Lian D.C."/>
            <person name="Zhao X.W."/>
            <person name="Wei L."/>
        </authorList>
    </citation>
    <scope>NUCLEOTIDE SEQUENCE [LARGE SCALE GENOMIC DNA]</scope>
    <source>
        <tissue evidence="1">Nenye</tissue>
    </source>
</reference>
<dbReference type="AlphaFoldDB" id="A0ABD2YS24"/>
<sequence>MVATNSSNPPLHPIDMEIKRTISRNRRRQDSNQCDHQMKNLNRTVNEQEEVAGNNGNLVNANANSRYLRDYAIPNFVGASSGIARLPMQVNNIEIKPALIQMLQIHVMFGGGSNKDPYKHLIKFGEVINTFWYNGVYLDCIRMRAFPFSLRDRVRSWLQ</sequence>
<dbReference type="EMBL" id="JBJUIK010000012">
    <property type="protein sequence ID" value="KAL3510179.1"/>
    <property type="molecule type" value="Genomic_DNA"/>
</dbReference>
<comment type="caution">
    <text evidence="1">The sequence shown here is derived from an EMBL/GenBank/DDBJ whole genome shotgun (WGS) entry which is preliminary data.</text>
</comment>
<name>A0ABD2YS24_9GENT</name>
<accession>A0ABD2YS24</accession>
<protein>
    <submittedName>
        <fullName evidence="1">Uncharacterized protein</fullName>
    </submittedName>
</protein>
<evidence type="ECO:0000313" key="2">
    <source>
        <dbReference type="Proteomes" id="UP001630127"/>
    </source>
</evidence>
<evidence type="ECO:0000313" key="1">
    <source>
        <dbReference type="EMBL" id="KAL3510179.1"/>
    </source>
</evidence>
<proteinExistence type="predicted"/>
<organism evidence="1 2">
    <name type="scientific">Cinchona calisaya</name>
    <dbReference type="NCBI Taxonomy" id="153742"/>
    <lineage>
        <taxon>Eukaryota</taxon>
        <taxon>Viridiplantae</taxon>
        <taxon>Streptophyta</taxon>
        <taxon>Embryophyta</taxon>
        <taxon>Tracheophyta</taxon>
        <taxon>Spermatophyta</taxon>
        <taxon>Magnoliopsida</taxon>
        <taxon>eudicotyledons</taxon>
        <taxon>Gunneridae</taxon>
        <taxon>Pentapetalae</taxon>
        <taxon>asterids</taxon>
        <taxon>lamiids</taxon>
        <taxon>Gentianales</taxon>
        <taxon>Rubiaceae</taxon>
        <taxon>Cinchonoideae</taxon>
        <taxon>Cinchoneae</taxon>
        <taxon>Cinchona</taxon>
    </lineage>
</organism>
<gene>
    <name evidence="1" type="ORF">ACH5RR_029580</name>
</gene>